<reference evidence="1 2" key="1">
    <citation type="submission" date="2021-06" db="EMBL/GenBank/DDBJ databases">
        <title>Enterococcus alishanensis sp. nov., a novel lactic acid bacterium isolated from fresh coffee beans.</title>
        <authorList>
            <person name="Chen Y.-S."/>
        </authorList>
    </citation>
    <scope>NUCLEOTIDE SEQUENCE [LARGE SCALE GENOMIC DNA]</scope>
    <source>
        <strain evidence="1 2">ALS3</strain>
    </source>
</reference>
<accession>A0ABS6T8J3</accession>
<protein>
    <recommendedName>
        <fullName evidence="3">Peptidase C39-like domain-containing protein</fullName>
    </recommendedName>
</protein>
<gene>
    <name evidence="1" type="ORF">KUA55_00910</name>
</gene>
<organism evidence="1 2">
    <name type="scientific">Enterococcus alishanensis</name>
    <dbReference type="NCBI Taxonomy" id="1303817"/>
    <lineage>
        <taxon>Bacteria</taxon>
        <taxon>Bacillati</taxon>
        <taxon>Bacillota</taxon>
        <taxon>Bacilli</taxon>
        <taxon>Lactobacillales</taxon>
        <taxon>Enterococcaceae</taxon>
        <taxon>Enterococcus</taxon>
    </lineage>
</organism>
<dbReference type="RefSeq" id="WP_218324290.1">
    <property type="nucleotide sequence ID" value="NZ_JAHUZB010000001.1"/>
</dbReference>
<proteinExistence type="predicted"/>
<comment type="caution">
    <text evidence="1">The sequence shown here is derived from an EMBL/GenBank/DDBJ whole genome shotgun (WGS) entry which is preliminary data.</text>
</comment>
<evidence type="ECO:0008006" key="3">
    <source>
        <dbReference type="Google" id="ProtNLM"/>
    </source>
</evidence>
<keyword evidence="2" id="KW-1185">Reference proteome</keyword>
<name>A0ABS6T8J3_9ENTE</name>
<dbReference type="EMBL" id="JAHUZB010000001">
    <property type="protein sequence ID" value="MBV7389223.1"/>
    <property type="molecule type" value="Genomic_DNA"/>
</dbReference>
<evidence type="ECO:0000313" key="1">
    <source>
        <dbReference type="EMBL" id="MBV7389223.1"/>
    </source>
</evidence>
<dbReference type="Proteomes" id="UP000774130">
    <property type="component" value="Unassembled WGS sequence"/>
</dbReference>
<evidence type="ECO:0000313" key="2">
    <source>
        <dbReference type="Proteomes" id="UP000774130"/>
    </source>
</evidence>
<sequence length="182" mass="21069">MYPKNQWIELNAFSFYKNWQTPSGFLCGTYASSVLLAYYQDVLAKPTIPVTTRQPFENQKKLIDILQPILQPIDLPTVPLQISFGLNWYFHKYQLPFRARSTSIGSWQRVTKRILAGEPVMIGLAKYFGSTYGNHWVVVHGFYESNDGQRYYKIHDNWGATEKIIPARWGNGTISLQEIKTK</sequence>